<dbReference type="Proteomes" id="UP000703661">
    <property type="component" value="Unassembled WGS sequence"/>
</dbReference>
<dbReference type="AlphaFoldDB" id="A0A9P6MQ20"/>
<comment type="caution">
    <text evidence="2">The sequence shown here is derived from an EMBL/GenBank/DDBJ whole genome shotgun (WGS) entry which is preliminary data.</text>
</comment>
<gene>
    <name evidence="2" type="ORF">BGZ80_002751</name>
</gene>
<reference evidence="2" key="1">
    <citation type="journal article" date="2020" name="Fungal Divers.">
        <title>Resolving the Mortierellaceae phylogeny through synthesis of multi-gene phylogenetics and phylogenomics.</title>
        <authorList>
            <person name="Vandepol N."/>
            <person name="Liber J."/>
            <person name="Desiro A."/>
            <person name="Na H."/>
            <person name="Kennedy M."/>
            <person name="Barry K."/>
            <person name="Grigoriev I.V."/>
            <person name="Miller A.N."/>
            <person name="O'Donnell K."/>
            <person name="Stajich J.E."/>
            <person name="Bonito G."/>
        </authorList>
    </citation>
    <scope>NUCLEOTIDE SEQUENCE</scope>
    <source>
        <strain evidence="2">NRRL 2769</strain>
    </source>
</reference>
<sequence length="54" mass="6405">VALAHVQYMPSDRLYKLFQAYKRHYEHYTPATINDVDAARTPPPNDHTNVHRWV</sequence>
<evidence type="ECO:0000256" key="1">
    <source>
        <dbReference type="SAM" id="MobiDB-lite"/>
    </source>
</evidence>
<feature type="region of interest" description="Disordered" evidence="1">
    <location>
        <begin position="35"/>
        <end position="54"/>
    </location>
</feature>
<keyword evidence="3" id="KW-1185">Reference proteome</keyword>
<proteinExistence type="predicted"/>
<evidence type="ECO:0000313" key="2">
    <source>
        <dbReference type="EMBL" id="KAG0009086.1"/>
    </source>
</evidence>
<feature type="non-terminal residue" evidence="2">
    <location>
        <position position="1"/>
    </location>
</feature>
<protein>
    <submittedName>
        <fullName evidence="2">Uncharacterized protein</fullName>
    </submittedName>
</protein>
<evidence type="ECO:0000313" key="3">
    <source>
        <dbReference type="Proteomes" id="UP000703661"/>
    </source>
</evidence>
<name>A0A9P6MQ20_9FUNG</name>
<dbReference type="EMBL" id="JAAAID010001694">
    <property type="protein sequence ID" value="KAG0009086.1"/>
    <property type="molecule type" value="Genomic_DNA"/>
</dbReference>
<accession>A0A9P6MQ20</accession>
<organism evidence="2 3">
    <name type="scientific">Entomortierella chlamydospora</name>
    <dbReference type="NCBI Taxonomy" id="101097"/>
    <lineage>
        <taxon>Eukaryota</taxon>
        <taxon>Fungi</taxon>
        <taxon>Fungi incertae sedis</taxon>
        <taxon>Mucoromycota</taxon>
        <taxon>Mortierellomycotina</taxon>
        <taxon>Mortierellomycetes</taxon>
        <taxon>Mortierellales</taxon>
        <taxon>Mortierellaceae</taxon>
        <taxon>Entomortierella</taxon>
    </lineage>
</organism>